<dbReference type="PRINTS" id="PR00010">
    <property type="entry name" value="EGFBLOOD"/>
</dbReference>
<evidence type="ECO:0000256" key="12">
    <source>
        <dbReference type="PROSITE-ProRule" id="PRU00076"/>
    </source>
</evidence>
<dbReference type="PROSITE" id="PS00010">
    <property type="entry name" value="ASX_HYDROXYL"/>
    <property type="match status" value="1"/>
</dbReference>
<reference evidence="14" key="1">
    <citation type="journal article" date="2019" name="bioRxiv">
        <title>The Genome of the Zebra Mussel, Dreissena polymorpha: A Resource for Invasive Species Research.</title>
        <authorList>
            <person name="McCartney M.A."/>
            <person name="Auch B."/>
            <person name="Kono T."/>
            <person name="Mallez S."/>
            <person name="Zhang Y."/>
            <person name="Obille A."/>
            <person name="Becker A."/>
            <person name="Abrahante J.E."/>
            <person name="Garbe J."/>
            <person name="Badalamenti J.P."/>
            <person name="Herman A."/>
            <person name="Mangelson H."/>
            <person name="Liachko I."/>
            <person name="Sullivan S."/>
            <person name="Sone E.D."/>
            <person name="Koren S."/>
            <person name="Silverstein K.A.T."/>
            <person name="Beckman K.B."/>
            <person name="Gohl D.M."/>
        </authorList>
    </citation>
    <scope>NUCLEOTIDE SEQUENCE</scope>
    <source>
        <strain evidence="14">Duluth1</strain>
        <tissue evidence="14">Whole animal</tissue>
    </source>
</reference>
<comment type="caution">
    <text evidence="14">The sequence shown here is derived from an EMBL/GenBank/DDBJ whole genome shotgun (WGS) entry which is preliminary data.</text>
</comment>
<keyword evidence="8" id="KW-1133">Transmembrane helix</keyword>
<dbReference type="InterPro" id="IPR000152">
    <property type="entry name" value="EGF-type_Asp/Asn_hydroxyl_site"/>
</dbReference>
<name>A0A9D4BQW6_DREPO</name>
<dbReference type="PROSITE" id="PS01186">
    <property type="entry name" value="EGF_2"/>
    <property type="match status" value="1"/>
</dbReference>
<sequence>MVTTFVSVDINECATNPCKNGATCNNLLNNYTCTCTGGWQGTNCDQGKFLL</sequence>
<keyword evidence="4" id="KW-0812">Transmembrane</keyword>
<evidence type="ECO:0000256" key="11">
    <source>
        <dbReference type="ARBA" id="ARBA00023180"/>
    </source>
</evidence>
<evidence type="ECO:0000256" key="4">
    <source>
        <dbReference type="ARBA" id="ARBA00022692"/>
    </source>
</evidence>
<organism evidence="14 15">
    <name type="scientific">Dreissena polymorpha</name>
    <name type="common">Zebra mussel</name>
    <name type="synonym">Mytilus polymorpha</name>
    <dbReference type="NCBI Taxonomy" id="45954"/>
    <lineage>
        <taxon>Eukaryota</taxon>
        <taxon>Metazoa</taxon>
        <taxon>Spiralia</taxon>
        <taxon>Lophotrochozoa</taxon>
        <taxon>Mollusca</taxon>
        <taxon>Bivalvia</taxon>
        <taxon>Autobranchia</taxon>
        <taxon>Heteroconchia</taxon>
        <taxon>Euheterodonta</taxon>
        <taxon>Imparidentia</taxon>
        <taxon>Neoheterodontei</taxon>
        <taxon>Myida</taxon>
        <taxon>Dreissenoidea</taxon>
        <taxon>Dreissenidae</taxon>
        <taxon>Dreissena</taxon>
    </lineage>
</organism>
<evidence type="ECO:0000259" key="13">
    <source>
        <dbReference type="PROSITE" id="PS50026"/>
    </source>
</evidence>
<dbReference type="InterPro" id="IPR000742">
    <property type="entry name" value="EGF"/>
</dbReference>
<dbReference type="PROSITE" id="PS01187">
    <property type="entry name" value="EGF_CA"/>
    <property type="match status" value="1"/>
</dbReference>
<dbReference type="InterPro" id="IPR051355">
    <property type="entry name" value="Notch/Slit_guidance"/>
</dbReference>
<keyword evidence="7" id="KW-0106">Calcium</keyword>
<evidence type="ECO:0000256" key="8">
    <source>
        <dbReference type="ARBA" id="ARBA00022989"/>
    </source>
</evidence>
<dbReference type="InterPro" id="IPR018097">
    <property type="entry name" value="EGF_Ca-bd_CS"/>
</dbReference>
<keyword evidence="15" id="KW-1185">Reference proteome</keyword>
<evidence type="ECO:0000256" key="2">
    <source>
        <dbReference type="ARBA" id="ARBA00022475"/>
    </source>
</evidence>
<gene>
    <name evidence="14" type="ORF">DPMN_076908</name>
</gene>
<comment type="subcellular location">
    <subcellularLocation>
        <location evidence="1">Cell membrane</location>
        <topology evidence="1">Single-pass type I membrane protein</topology>
    </subcellularLocation>
</comment>
<keyword evidence="6" id="KW-0677">Repeat</keyword>
<dbReference type="GO" id="GO:0043235">
    <property type="term" value="C:receptor complex"/>
    <property type="evidence" value="ECO:0007669"/>
    <property type="project" value="TreeGrafter"/>
</dbReference>
<dbReference type="FunFam" id="2.10.25.10:FF:000391">
    <property type="entry name" value="Weary, isoform C"/>
    <property type="match status" value="1"/>
</dbReference>
<feature type="disulfide bond" evidence="12">
    <location>
        <begin position="35"/>
        <end position="44"/>
    </location>
</feature>
<dbReference type="InterPro" id="IPR001881">
    <property type="entry name" value="EGF-like_Ca-bd_dom"/>
</dbReference>
<keyword evidence="2" id="KW-1003">Cell membrane</keyword>
<evidence type="ECO:0000256" key="6">
    <source>
        <dbReference type="ARBA" id="ARBA00022737"/>
    </source>
</evidence>
<dbReference type="SUPFAM" id="SSF57196">
    <property type="entry name" value="EGF/Laminin"/>
    <property type="match status" value="1"/>
</dbReference>
<dbReference type="PANTHER" id="PTHR45836:SF13">
    <property type="entry name" value="PROTEIN CRUMBS"/>
    <property type="match status" value="1"/>
</dbReference>
<dbReference type="Gene3D" id="2.10.25.10">
    <property type="entry name" value="Laminin"/>
    <property type="match status" value="1"/>
</dbReference>
<reference evidence="14" key="2">
    <citation type="submission" date="2020-11" db="EMBL/GenBank/DDBJ databases">
        <authorList>
            <person name="McCartney M.A."/>
            <person name="Auch B."/>
            <person name="Kono T."/>
            <person name="Mallez S."/>
            <person name="Becker A."/>
            <person name="Gohl D.M."/>
            <person name="Silverstein K.A.T."/>
            <person name="Koren S."/>
            <person name="Bechman K.B."/>
            <person name="Herman A."/>
            <person name="Abrahante J.E."/>
            <person name="Garbe J."/>
        </authorList>
    </citation>
    <scope>NUCLEOTIDE SEQUENCE</scope>
    <source>
        <strain evidence="14">Duluth1</strain>
        <tissue evidence="14">Whole animal</tissue>
    </source>
</reference>
<keyword evidence="10 12" id="KW-1015">Disulfide bond</keyword>
<feature type="domain" description="EGF-like" evidence="13">
    <location>
        <begin position="9"/>
        <end position="45"/>
    </location>
</feature>
<evidence type="ECO:0000313" key="14">
    <source>
        <dbReference type="EMBL" id="KAH3701912.1"/>
    </source>
</evidence>
<evidence type="ECO:0000313" key="15">
    <source>
        <dbReference type="Proteomes" id="UP000828390"/>
    </source>
</evidence>
<proteinExistence type="predicted"/>
<comment type="caution">
    <text evidence="12">Lacks conserved residue(s) required for the propagation of feature annotation.</text>
</comment>
<dbReference type="PROSITE" id="PS50026">
    <property type="entry name" value="EGF_3"/>
    <property type="match status" value="1"/>
</dbReference>
<accession>A0A9D4BQW6</accession>
<dbReference type="GO" id="GO:0009986">
    <property type="term" value="C:cell surface"/>
    <property type="evidence" value="ECO:0007669"/>
    <property type="project" value="TreeGrafter"/>
</dbReference>
<keyword evidence="5" id="KW-0732">Signal</keyword>
<evidence type="ECO:0000256" key="1">
    <source>
        <dbReference type="ARBA" id="ARBA00004251"/>
    </source>
</evidence>
<dbReference type="EMBL" id="JAIWYP010000015">
    <property type="protein sequence ID" value="KAH3701912.1"/>
    <property type="molecule type" value="Genomic_DNA"/>
</dbReference>
<keyword evidence="11" id="KW-0325">Glycoprotein</keyword>
<dbReference type="PANTHER" id="PTHR45836">
    <property type="entry name" value="SLIT HOMOLOG"/>
    <property type="match status" value="1"/>
</dbReference>
<dbReference type="GO" id="GO:0007411">
    <property type="term" value="P:axon guidance"/>
    <property type="evidence" value="ECO:0007669"/>
    <property type="project" value="TreeGrafter"/>
</dbReference>
<evidence type="ECO:0000256" key="3">
    <source>
        <dbReference type="ARBA" id="ARBA00022536"/>
    </source>
</evidence>
<dbReference type="CDD" id="cd00054">
    <property type="entry name" value="EGF_CA"/>
    <property type="match status" value="1"/>
</dbReference>
<evidence type="ECO:0000256" key="10">
    <source>
        <dbReference type="ARBA" id="ARBA00023157"/>
    </source>
</evidence>
<evidence type="ECO:0000256" key="9">
    <source>
        <dbReference type="ARBA" id="ARBA00023136"/>
    </source>
</evidence>
<dbReference type="PROSITE" id="PS00022">
    <property type="entry name" value="EGF_1"/>
    <property type="match status" value="1"/>
</dbReference>
<dbReference type="GO" id="GO:0005886">
    <property type="term" value="C:plasma membrane"/>
    <property type="evidence" value="ECO:0007669"/>
    <property type="project" value="UniProtKB-SubCell"/>
</dbReference>
<keyword evidence="3 12" id="KW-0245">EGF-like domain</keyword>
<dbReference type="Pfam" id="PF00008">
    <property type="entry name" value="EGF"/>
    <property type="match status" value="1"/>
</dbReference>
<dbReference type="GO" id="GO:0007219">
    <property type="term" value="P:Notch signaling pathway"/>
    <property type="evidence" value="ECO:0007669"/>
    <property type="project" value="TreeGrafter"/>
</dbReference>
<dbReference type="Proteomes" id="UP000828390">
    <property type="component" value="Unassembled WGS sequence"/>
</dbReference>
<protein>
    <recommendedName>
        <fullName evidence="13">EGF-like domain-containing protein</fullName>
    </recommendedName>
</protein>
<evidence type="ECO:0000256" key="7">
    <source>
        <dbReference type="ARBA" id="ARBA00022837"/>
    </source>
</evidence>
<dbReference type="SMART" id="SM00181">
    <property type="entry name" value="EGF"/>
    <property type="match status" value="1"/>
</dbReference>
<dbReference type="SMART" id="SM00179">
    <property type="entry name" value="EGF_CA"/>
    <property type="match status" value="1"/>
</dbReference>
<dbReference type="GO" id="GO:0005509">
    <property type="term" value="F:calcium ion binding"/>
    <property type="evidence" value="ECO:0007669"/>
    <property type="project" value="InterPro"/>
</dbReference>
<evidence type="ECO:0000256" key="5">
    <source>
        <dbReference type="ARBA" id="ARBA00022729"/>
    </source>
</evidence>
<keyword evidence="9" id="KW-0472">Membrane</keyword>
<dbReference type="AlphaFoldDB" id="A0A9D4BQW6"/>